<comment type="caution">
    <text evidence="1">The sequence shown here is derived from an EMBL/GenBank/DDBJ whole genome shotgun (WGS) entry which is preliminary data.</text>
</comment>
<keyword evidence="2" id="KW-1185">Reference proteome</keyword>
<organism evidence="1 2">
    <name type="scientific">Vespula pensylvanica</name>
    <name type="common">Western yellow jacket</name>
    <name type="synonym">Wasp</name>
    <dbReference type="NCBI Taxonomy" id="30213"/>
    <lineage>
        <taxon>Eukaryota</taxon>
        <taxon>Metazoa</taxon>
        <taxon>Ecdysozoa</taxon>
        <taxon>Arthropoda</taxon>
        <taxon>Hexapoda</taxon>
        <taxon>Insecta</taxon>
        <taxon>Pterygota</taxon>
        <taxon>Neoptera</taxon>
        <taxon>Endopterygota</taxon>
        <taxon>Hymenoptera</taxon>
        <taxon>Apocrita</taxon>
        <taxon>Aculeata</taxon>
        <taxon>Vespoidea</taxon>
        <taxon>Vespidae</taxon>
        <taxon>Vespinae</taxon>
        <taxon>Vespula</taxon>
    </lineage>
</organism>
<gene>
    <name evidence="1" type="ORF">H0235_016735</name>
</gene>
<reference evidence="1" key="1">
    <citation type="journal article" date="2020" name="G3 (Bethesda)">
        <title>High-Quality Assemblies for Three Invasive Social Wasps from the &lt;i&gt;Vespula&lt;/i&gt; Genus.</title>
        <authorList>
            <person name="Harrop T.W.R."/>
            <person name="Guhlin J."/>
            <person name="McLaughlin G.M."/>
            <person name="Permina E."/>
            <person name="Stockwell P."/>
            <person name="Gilligan J."/>
            <person name="Le Lec M.F."/>
            <person name="Gruber M.A.M."/>
            <person name="Quinn O."/>
            <person name="Lovegrove M."/>
            <person name="Duncan E.J."/>
            <person name="Remnant E.J."/>
            <person name="Van Eeckhoven J."/>
            <person name="Graham B."/>
            <person name="Knapp R.A."/>
            <person name="Langford K.W."/>
            <person name="Kronenberg Z."/>
            <person name="Press M.O."/>
            <person name="Eacker S.M."/>
            <person name="Wilson-Rankin E.E."/>
            <person name="Purcell J."/>
            <person name="Lester P.J."/>
            <person name="Dearden P.K."/>
        </authorList>
    </citation>
    <scope>NUCLEOTIDE SEQUENCE</scope>
    <source>
        <strain evidence="1">Volc-1</strain>
    </source>
</reference>
<protein>
    <submittedName>
        <fullName evidence="1">Uncharacterized protein</fullName>
    </submittedName>
</protein>
<dbReference type="Proteomes" id="UP000600918">
    <property type="component" value="Unassembled WGS sequence"/>
</dbReference>
<name>A0A834JZ72_VESPE</name>
<proteinExistence type="predicted"/>
<evidence type="ECO:0000313" key="1">
    <source>
        <dbReference type="EMBL" id="KAF7397198.1"/>
    </source>
</evidence>
<dbReference type="EMBL" id="JACSDY010000020">
    <property type="protein sequence ID" value="KAF7397198.1"/>
    <property type="molecule type" value="Genomic_DNA"/>
</dbReference>
<evidence type="ECO:0000313" key="2">
    <source>
        <dbReference type="Proteomes" id="UP000600918"/>
    </source>
</evidence>
<accession>A0A834JZ72</accession>
<sequence>MYWLTSKHSKLSSENKLLLYKTIIKPIWTYDIQHWDMAAKSHIQKLESLQAIILRTVVNAPWYIHNDEIHKNLNMLSVSDEIERLCENYKNRLDQHPNAVAKELYSFNQPRRLCS</sequence>
<dbReference type="AlphaFoldDB" id="A0A834JZ72"/>